<dbReference type="EMBL" id="JAJA02000001">
    <property type="protein sequence ID" value="KWS03891.1"/>
    <property type="molecule type" value="Genomic_DNA"/>
</dbReference>
<dbReference type="Pfam" id="PF01757">
    <property type="entry name" value="Acyl_transf_3"/>
    <property type="match status" value="1"/>
</dbReference>
<evidence type="ECO:0000313" key="4">
    <source>
        <dbReference type="Proteomes" id="UP000023435"/>
    </source>
</evidence>
<dbReference type="PANTHER" id="PTHR23028">
    <property type="entry name" value="ACETYLTRANSFERASE"/>
    <property type="match status" value="1"/>
</dbReference>
<feature type="domain" description="Acyltransferase 3" evidence="2">
    <location>
        <begin position="1"/>
        <end position="281"/>
    </location>
</feature>
<dbReference type="Proteomes" id="UP000023435">
    <property type="component" value="Unassembled WGS sequence"/>
</dbReference>
<dbReference type="GO" id="GO:0000271">
    <property type="term" value="P:polysaccharide biosynthetic process"/>
    <property type="evidence" value="ECO:0007669"/>
    <property type="project" value="TreeGrafter"/>
</dbReference>
<organism evidence="3 4">
    <name type="scientific">Lysobacter capsici AZ78</name>
    <dbReference type="NCBI Taxonomy" id="1444315"/>
    <lineage>
        <taxon>Bacteria</taxon>
        <taxon>Pseudomonadati</taxon>
        <taxon>Pseudomonadota</taxon>
        <taxon>Gammaproteobacteria</taxon>
        <taxon>Lysobacterales</taxon>
        <taxon>Lysobacteraceae</taxon>
        <taxon>Lysobacter</taxon>
    </lineage>
</organism>
<sequence length="332" mass="35405">MISGFIMAYICAEQAVAPGRFLLRRTLRIAPLYWLVTCAAFGLALLAPHLFNSTTGNWSNLLKSLLFIPYLKENGTVMPVIPVGWTLNCEMLFYLAMSACLGFGRKHAALAAAAGLAMLPVVVRADLADSPAAWFYSQPVMAEFLFGVLAFMAWSRLRKLELWVPVLAVTAALSALSLPILEWQRGAATAFAGRLFLLGVPAATLVLSAALLDGRCRAVAALKNRVALILGDASYSIYLSHIFVIEGLRKVVFPRTGLFDMTTFAGAFAALTTAALVGVVIHRLVERPLMGLRSYCNGLPGTPPLASGHAAGDVVVTVDVSDQSGASRPHGG</sequence>
<dbReference type="GO" id="GO:0016747">
    <property type="term" value="F:acyltransferase activity, transferring groups other than amino-acyl groups"/>
    <property type="evidence" value="ECO:0007669"/>
    <property type="project" value="InterPro"/>
</dbReference>
<comment type="caution">
    <text evidence="3">The sequence shown here is derived from an EMBL/GenBank/DDBJ whole genome shotgun (WGS) entry which is preliminary data.</text>
</comment>
<feature type="transmembrane region" description="Helical" evidence="1">
    <location>
        <begin position="133"/>
        <end position="155"/>
    </location>
</feature>
<feature type="transmembrane region" description="Helical" evidence="1">
    <location>
        <begin position="162"/>
        <end position="181"/>
    </location>
</feature>
<dbReference type="InterPro" id="IPR002656">
    <property type="entry name" value="Acyl_transf_3_dom"/>
</dbReference>
<feature type="transmembrane region" description="Helical" evidence="1">
    <location>
        <begin position="193"/>
        <end position="214"/>
    </location>
</feature>
<feature type="transmembrane region" description="Helical" evidence="1">
    <location>
        <begin position="76"/>
        <end position="96"/>
    </location>
</feature>
<name>A0A125MMM6_9GAMM</name>
<feature type="transmembrane region" description="Helical" evidence="1">
    <location>
        <begin position="108"/>
        <end position="127"/>
    </location>
</feature>
<keyword evidence="1" id="KW-0472">Membrane</keyword>
<dbReference type="GO" id="GO:0016020">
    <property type="term" value="C:membrane"/>
    <property type="evidence" value="ECO:0007669"/>
    <property type="project" value="TreeGrafter"/>
</dbReference>
<proteinExistence type="predicted"/>
<evidence type="ECO:0000259" key="2">
    <source>
        <dbReference type="Pfam" id="PF01757"/>
    </source>
</evidence>
<evidence type="ECO:0000313" key="3">
    <source>
        <dbReference type="EMBL" id="KWS03891.1"/>
    </source>
</evidence>
<reference evidence="3 4" key="1">
    <citation type="journal article" date="2014" name="Genome Announc.">
        <title>Draft Genome Sequence of Lysobacter capsici AZ78, a Bacterium Antagonistic to Plant-Pathogenic Oomycetes.</title>
        <authorList>
            <person name="Puopolo G."/>
            <person name="Sonego P."/>
            <person name="Engelen K."/>
            <person name="Pertot I."/>
        </authorList>
    </citation>
    <scope>NUCLEOTIDE SEQUENCE [LARGE SCALE GENOMIC DNA]</scope>
    <source>
        <strain evidence="3 4">AZ78</strain>
    </source>
</reference>
<dbReference type="PANTHER" id="PTHR23028:SF131">
    <property type="entry name" value="BLR2367 PROTEIN"/>
    <property type="match status" value="1"/>
</dbReference>
<protein>
    <submittedName>
        <fullName evidence="3">Exopolysaccharide production protein ExoZ</fullName>
    </submittedName>
</protein>
<evidence type="ECO:0000256" key="1">
    <source>
        <dbReference type="SAM" id="Phobius"/>
    </source>
</evidence>
<dbReference type="AlphaFoldDB" id="A0A125MMM6"/>
<feature type="transmembrane region" description="Helical" evidence="1">
    <location>
        <begin position="226"/>
        <end position="244"/>
    </location>
</feature>
<gene>
    <name evidence="3" type="ORF">AZ78_1440</name>
</gene>
<accession>A0A125MMM6</accession>
<feature type="transmembrane region" description="Helical" evidence="1">
    <location>
        <begin position="264"/>
        <end position="285"/>
    </location>
</feature>
<keyword evidence="4" id="KW-1185">Reference proteome</keyword>
<dbReference type="InterPro" id="IPR050879">
    <property type="entry name" value="Acyltransferase_3"/>
</dbReference>
<feature type="transmembrane region" description="Helical" evidence="1">
    <location>
        <begin position="32"/>
        <end position="51"/>
    </location>
</feature>
<keyword evidence="1" id="KW-1133">Transmembrane helix</keyword>
<keyword evidence="1" id="KW-0812">Transmembrane</keyword>